<dbReference type="PRINTS" id="PR00722">
    <property type="entry name" value="CHYMOTRYPSIN"/>
</dbReference>
<dbReference type="GO" id="GO:0006508">
    <property type="term" value="P:proteolysis"/>
    <property type="evidence" value="ECO:0007669"/>
    <property type="project" value="UniProtKB-KW"/>
</dbReference>
<protein>
    <recommendedName>
        <fullName evidence="11">CLIP domain-containing serine protease</fullName>
        <ecNumber evidence="10">3.4.21.-</ecNumber>
    </recommendedName>
</protein>
<dbReference type="PROSITE" id="PS00134">
    <property type="entry name" value="TRYPSIN_HIS"/>
    <property type="match status" value="1"/>
</dbReference>
<dbReference type="GO" id="GO:0004252">
    <property type="term" value="F:serine-type endopeptidase activity"/>
    <property type="evidence" value="ECO:0007669"/>
    <property type="project" value="UniProtKB-UniRule"/>
</dbReference>
<dbReference type="EC" id="3.4.21.-" evidence="10"/>
<feature type="region of interest" description="Disordered" evidence="12">
    <location>
        <begin position="108"/>
        <end position="135"/>
    </location>
</feature>
<evidence type="ECO:0000256" key="10">
    <source>
        <dbReference type="RuleBase" id="RU363034"/>
    </source>
</evidence>
<reference evidence="16" key="1">
    <citation type="submission" date="2014-03" db="EMBL/GenBank/DDBJ databases">
        <authorList>
            <person name="Aksoy S."/>
            <person name="Warren W."/>
            <person name="Wilson R.K."/>
        </authorList>
    </citation>
    <scope>NUCLEOTIDE SEQUENCE [LARGE SCALE GENOMIC DNA]</scope>
    <source>
        <strain evidence="16">IAEA</strain>
    </source>
</reference>
<keyword evidence="8" id="KW-0325">Glycoprotein</keyword>
<dbReference type="SMART" id="SM00680">
    <property type="entry name" value="CLIP"/>
    <property type="match status" value="2"/>
</dbReference>
<evidence type="ECO:0000256" key="4">
    <source>
        <dbReference type="ARBA" id="ARBA00022825"/>
    </source>
</evidence>
<proteinExistence type="inferred from homology"/>
<keyword evidence="5" id="KW-0106">Calcium</keyword>
<dbReference type="PROSITE" id="PS00135">
    <property type="entry name" value="TRYPSIN_SER"/>
    <property type="match status" value="1"/>
</dbReference>
<dbReference type="VEuPathDB" id="VectorBase:GBRI027510"/>
<name>A0A1A9WPU9_9MUSC</name>
<evidence type="ECO:0000256" key="2">
    <source>
        <dbReference type="ARBA" id="ARBA00022729"/>
    </source>
</evidence>
<dbReference type="InterPro" id="IPR018114">
    <property type="entry name" value="TRYPSIN_HIS"/>
</dbReference>
<evidence type="ECO:0000259" key="14">
    <source>
        <dbReference type="PROSITE" id="PS51888"/>
    </source>
</evidence>
<keyword evidence="2" id="KW-0732">Signal</keyword>
<evidence type="ECO:0000256" key="3">
    <source>
        <dbReference type="ARBA" id="ARBA00022801"/>
    </source>
</evidence>
<evidence type="ECO:0000256" key="8">
    <source>
        <dbReference type="ARBA" id="ARBA00023180"/>
    </source>
</evidence>
<dbReference type="InterPro" id="IPR001254">
    <property type="entry name" value="Trypsin_dom"/>
</dbReference>
<keyword evidence="7" id="KW-1015">Disulfide bond</keyword>
<dbReference type="InterPro" id="IPR043504">
    <property type="entry name" value="Peptidase_S1_PA_chymotrypsin"/>
</dbReference>
<dbReference type="GO" id="GO:0005576">
    <property type="term" value="C:extracellular region"/>
    <property type="evidence" value="ECO:0007669"/>
    <property type="project" value="UniProtKB-SubCell"/>
</dbReference>
<evidence type="ECO:0000313" key="16">
    <source>
        <dbReference type="Proteomes" id="UP000091820"/>
    </source>
</evidence>
<dbReference type="InterPro" id="IPR033116">
    <property type="entry name" value="TRYPSIN_SER"/>
</dbReference>
<comment type="subcellular location">
    <subcellularLocation>
        <location evidence="11">Secreted</location>
    </subcellularLocation>
</comment>
<evidence type="ECO:0000259" key="13">
    <source>
        <dbReference type="PROSITE" id="PS50240"/>
    </source>
</evidence>
<dbReference type="PROSITE" id="PS50240">
    <property type="entry name" value="TRYPSIN_DOM"/>
    <property type="match status" value="1"/>
</dbReference>
<accession>A0A1A9WPU9</accession>
<sequence>MFFINLLKYIIVLLVIKYFGSIAQRFLSNYREQFCLTPRGEIGVCTSLKYCPEIVNLFTRVHQNVFKRYSMELQRVCGNQITLDQYPLVCCTTIVKRNDNDDIVVTTPTTATTTSTSPSMATMSPKNDNNSRSTDSQNYTLCVTPNFQNGLCKPLEDCPELFEKLRRNLEDEEFKKYLRVSHTLCGEEKTTVCCPDIGVQKILNNRYSNITHRNNKLPNEEEGCGIVNLSTTKIIDGDDSEIGAWPWMALIGYDPWSVRPFRCGGTLVSAQHVITAAHCIRVDLSFVRLGEYDLTNETETEHMDVNVIKYSIHPQFGRNRRSDIAVLLLEKMVQFSDLIAPICMPTSSHLRTKSYINTMPYVAGWGYTSLGGAISPVLKQIQLPVLDNEVCRRIYTASMPHLTAQEYDESVICAGFVMGGKDACKGDSGGPLMIPELYKGITRYYLIGVVSYGQGCGQAPGIYISIQYWIDWIVEQISIM</sequence>
<keyword evidence="4 10" id="KW-0720">Serine protease</keyword>
<dbReference type="InterPro" id="IPR038565">
    <property type="entry name" value="CLIP_sf"/>
</dbReference>
<dbReference type="Gene3D" id="3.30.1640.30">
    <property type="match status" value="2"/>
</dbReference>
<feature type="domain" description="Peptidase S1" evidence="13">
    <location>
        <begin position="234"/>
        <end position="478"/>
    </location>
</feature>
<dbReference type="InterPro" id="IPR009003">
    <property type="entry name" value="Peptidase_S1_PA"/>
</dbReference>
<dbReference type="SUPFAM" id="SSF50494">
    <property type="entry name" value="Trypsin-like serine proteases"/>
    <property type="match status" value="1"/>
</dbReference>
<dbReference type="FunFam" id="2.40.10.10:FF:000028">
    <property type="entry name" value="Serine protease easter"/>
    <property type="match status" value="1"/>
</dbReference>
<reference evidence="15" key="2">
    <citation type="submission" date="2020-05" db="UniProtKB">
        <authorList>
            <consortium name="EnsemblMetazoa"/>
        </authorList>
    </citation>
    <scope>IDENTIFICATION</scope>
    <source>
        <strain evidence="15">IAEA</strain>
    </source>
</reference>
<feature type="compositionally biased region" description="Low complexity" evidence="12">
    <location>
        <begin position="108"/>
        <end position="125"/>
    </location>
</feature>
<dbReference type="FunFam" id="2.40.10.10:FF:000134">
    <property type="entry name" value="Uncharacterized protein, isoform B"/>
    <property type="match status" value="1"/>
</dbReference>
<keyword evidence="3 10" id="KW-0378">Hydrolase</keyword>
<dbReference type="Proteomes" id="UP000091820">
    <property type="component" value="Unassembled WGS sequence"/>
</dbReference>
<comment type="domain">
    <text evidence="11">The clip domain consists of 35-55 residues which are 'knitted' together usually by 3 conserved disulfide bonds forming a clip-like compact structure.</text>
</comment>
<evidence type="ECO:0000256" key="7">
    <source>
        <dbReference type="ARBA" id="ARBA00023157"/>
    </source>
</evidence>
<evidence type="ECO:0000256" key="11">
    <source>
        <dbReference type="RuleBase" id="RU366078"/>
    </source>
</evidence>
<keyword evidence="11" id="KW-0964">Secreted</keyword>
<dbReference type="PANTHER" id="PTHR24252">
    <property type="entry name" value="ACROSIN-RELATED"/>
    <property type="match status" value="1"/>
</dbReference>
<organism evidence="15 16">
    <name type="scientific">Glossina brevipalpis</name>
    <dbReference type="NCBI Taxonomy" id="37001"/>
    <lineage>
        <taxon>Eukaryota</taxon>
        <taxon>Metazoa</taxon>
        <taxon>Ecdysozoa</taxon>
        <taxon>Arthropoda</taxon>
        <taxon>Hexapoda</taxon>
        <taxon>Insecta</taxon>
        <taxon>Pterygota</taxon>
        <taxon>Neoptera</taxon>
        <taxon>Endopterygota</taxon>
        <taxon>Diptera</taxon>
        <taxon>Brachycera</taxon>
        <taxon>Muscomorpha</taxon>
        <taxon>Hippoboscoidea</taxon>
        <taxon>Glossinidae</taxon>
        <taxon>Glossina</taxon>
    </lineage>
</organism>
<dbReference type="InterPro" id="IPR022700">
    <property type="entry name" value="CLIP"/>
</dbReference>
<evidence type="ECO:0000256" key="12">
    <source>
        <dbReference type="SAM" id="MobiDB-lite"/>
    </source>
</evidence>
<dbReference type="AlphaFoldDB" id="A0A1A9WPU9"/>
<evidence type="ECO:0000256" key="5">
    <source>
        <dbReference type="ARBA" id="ARBA00022837"/>
    </source>
</evidence>
<dbReference type="Pfam" id="PF00089">
    <property type="entry name" value="Trypsin"/>
    <property type="match status" value="1"/>
</dbReference>
<dbReference type="Gene3D" id="2.40.10.10">
    <property type="entry name" value="Trypsin-like serine proteases"/>
    <property type="match status" value="2"/>
</dbReference>
<evidence type="ECO:0000256" key="6">
    <source>
        <dbReference type="ARBA" id="ARBA00023145"/>
    </source>
</evidence>
<comment type="similarity">
    <text evidence="9 11">Belongs to the peptidase S1 family. CLIP subfamily.</text>
</comment>
<keyword evidence="1 10" id="KW-0645">Protease</keyword>
<dbReference type="CDD" id="cd00190">
    <property type="entry name" value="Tryp_SPc"/>
    <property type="match status" value="1"/>
</dbReference>
<keyword evidence="6" id="KW-0865">Zymogen</keyword>
<evidence type="ECO:0000256" key="1">
    <source>
        <dbReference type="ARBA" id="ARBA00022670"/>
    </source>
</evidence>
<dbReference type="PROSITE" id="PS51888">
    <property type="entry name" value="CLIP"/>
    <property type="match status" value="1"/>
</dbReference>
<dbReference type="SMART" id="SM00020">
    <property type="entry name" value="Tryp_SPc"/>
    <property type="match status" value="1"/>
</dbReference>
<dbReference type="Pfam" id="PF12032">
    <property type="entry name" value="CLIP"/>
    <property type="match status" value="2"/>
</dbReference>
<dbReference type="InterPro" id="IPR001314">
    <property type="entry name" value="Peptidase_S1A"/>
</dbReference>
<evidence type="ECO:0000256" key="9">
    <source>
        <dbReference type="ARBA" id="ARBA00024195"/>
    </source>
</evidence>
<evidence type="ECO:0000313" key="15">
    <source>
        <dbReference type="EnsemblMetazoa" id="GBRI027510-PA"/>
    </source>
</evidence>
<feature type="domain" description="Clip" evidence="14">
    <location>
        <begin position="141"/>
        <end position="194"/>
    </location>
</feature>
<feature type="compositionally biased region" description="Polar residues" evidence="12">
    <location>
        <begin position="126"/>
        <end position="135"/>
    </location>
</feature>
<keyword evidence="16" id="KW-1185">Reference proteome</keyword>
<dbReference type="STRING" id="37001.A0A1A9WPU9"/>
<dbReference type="PANTHER" id="PTHR24252:SF18">
    <property type="entry name" value="OVOCHYMASE 1"/>
    <property type="match status" value="1"/>
</dbReference>
<dbReference type="EnsemblMetazoa" id="GBRI027510-RA">
    <property type="protein sequence ID" value="GBRI027510-PA"/>
    <property type="gene ID" value="GBRI027510"/>
</dbReference>